<dbReference type="Pfam" id="PF13480">
    <property type="entry name" value="Acetyltransf_6"/>
    <property type="match status" value="1"/>
</dbReference>
<name>A0A7Y2NYU4_9BURK</name>
<evidence type="ECO:0000313" key="2">
    <source>
        <dbReference type="EMBL" id="NNG21851.1"/>
    </source>
</evidence>
<evidence type="ECO:0000313" key="3">
    <source>
        <dbReference type="Proteomes" id="UP000533905"/>
    </source>
</evidence>
<evidence type="ECO:0000259" key="1">
    <source>
        <dbReference type="Pfam" id="PF13480"/>
    </source>
</evidence>
<dbReference type="EMBL" id="JABAIV010000001">
    <property type="protein sequence ID" value="NNG21851.1"/>
    <property type="molecule type" value="Genomic_DNA"/>
</dbReference>
<dbReference type="InterPro" id="IPR016181">
    <property type="entry name" value="Acyl_CoA_acyltransferase"/>
</dbReference>
<organism evidence="2 3">
    <name type="scientific">Telluria aromaticivorans</name>
    <dbReference type="NCBI Taxonomy" id="2725995"/>
    <lineage>
        <taxon>Bacteria</taxon>
        <taxon>Pseudomonadati</taxon>
        <taxon>Pseudomonadota</taxon>
        <taxon>Betaproteobacteria</taxon>
        <taxon>Burkholderiales</taxon>
        <taxon>Oxalobacteraceae</taxon>
        <taxon>Telluria group</taxon>
        <taxon>Telluria</taxon>
    </lineage>
</organism>
<dbReference type="SUPFAM" id="SSF55729">
    <property type="entry name" value="Acyl-CoA N-acyltransferases (Nat)"/>
    <property type="match status" value="1"/>
</dbReference>
<dbReference type="InterPro" id="IPR038740">
    <property type="entry name" value="BioF2-like_GNAT_dom"/>
</dbReference>
<dbReference type="AlphaFoldDB" id="A0A7Y2NYU4"/>
<dbReference type="Gene3D" id="3.40.630.30">
    <property type="match status" value="1"/>
</dbReference>
<dbReference type="GO" id="GO:0016740">
    <property type="term" value="F:transferase activity"/>
    <property type="evidence" value="ECO:0007669"/>
    <property type="project" value="UniProtKB-KW"/>
</dbReference>
<dbReference type="RefSeq" id="WP_171080701.1">
    <property type="nucleotide sequence ID" value="NZ_JABAIV010000001.1"/>
</dbReference>
<sequence length="349" mass="39503">MNDFSSVDGFRSRDAGAFQSIVHEPFPDFLHRELEARYESVFCTLARILGPQAADGLATYVAGEGAEPATIVVFRRTKGLITVLNEYFAMSAGELEQMARHLFSALPGVRAISLPSVEAGEGPMSYTTQRFNSSEDIVVSLPTSPEEYLVALGSNTRAAIRRSEKIMEQRYPEIEFAVYERDSGGRELIDRLVELSRQRITNKRQVPSHNDRSVAELVRMVEAYGVVLVASMRGQICGGVICTQVGTHSYMHVVTHESSFDDMRLGMLCCYKSICDAIRRGAREYHLLSGKYDYKFRFLGHQRDYEKIVIYRSLLGVLPNLPTYIQTLVHGKGRWGKQRLTAWRRKWKT</sequence>
<reference evidence="2 3" key="1">
    <citation type="submission" date="2020-04" db="EMBL/GenBank/DDBJ databases">
        <title>Massilia sp. nov., a cold adapted bacteria isolated from Arctic soil.</title>
        <authorList>
            <person name="Son J."/>
            <person name="Ka J.-O."/>
        </authorList>
    </citation>
    <scope>NUCLEOTIDE SEQUENCE [LARGE SCALE GENOMIC DNA]</scope>
    <source>
        <strain evidence="2 3">ML15P13</strain>
    </source>
</reference>
<protein>
    <submittedName>
        <fullName evidence="2">GNAT family N-acetyltransferase</fullName>
    </submittedName>
</protein>
<accession>A0A7Y2NYU4</accession>
<feature type="domain" description="BioF2-like acetyltransferase" evidence="1">
    <location>
        <begin position="154"/>
        <end position="295"/>
    </location>
</feature>
<keyword evidence="2" id="KW-0808">Transferase</keyword>
<proteinExistence type="predicted"/>
<dbReference type="Proteomes" id="UP000533905">
    <property type="component" value="Unassembled WGS sequence"/>
</dbReference>
<gene>
    <name evidence="2" type="ORF">HGB41_02360</name>
</gene>
<keyword evidence="3" id="KW-1185">Reference proteome</keyword>
<comment type="caution">
    <text evidence="2">The sequence shown here is derived from an EMBL/GenBank/DDBJ whole genome shotgun (WGS) entry which is preliminary data.</text>
</comment>